<dbReference type="GO" id="GO:0005524">
    <property type="term" value="F:ATP binding"/>
    <property type="evidence" value="ECO:0007669"/>
    <property type="project" value="UniProtKB-KW"/>
</dbReference>
<dbReference type="HOGENOM" id="CLU_000604_1_2_7"/>
<dbReference type="PROSITE" id="PS50893">
    <property type="entry name" value="ABC_TRANSPORTER_2"/>
    <property type="match status" value="1"/>
</dbReference>
<dbReference type="PANTHER" id="PTHR45772:SF7">
    <property type="entry name" value="AMINO ACID ABC TRANSPORTER ATP-BINDING PROTEIN"/>
    <property type="match status" value="1"/>
</dbReference>
<proteinExistence type="predicted"/>
<dbReference type="SUPFAM" id="SSF52540">
    <property type="entry name" value="P-loop containing nucleoside triphosphate hydrolases"/>
    <property type="match status" value="1"/>
</dbReference>
<feature type="domain" description="ABC transporter" evidence="4">
    <location>
        <begin position="17"/>
        <end position="264"/>
    </location>
</feature>
<evidence type="ECO:0000313" key="5">
    <source>
        <dbReference type="EMBL" id="AGW12969.1"/>
    </source>
</evidence>
<reference evidence="5 6" key="1">
    <citation type="journal article" date="2013" name="J. Bacteriol.">
        <title>Roles of HynAB and Ech, the only two hydrogenases found in the model sulfate reducer Desulfovibrio gigas.</title>
        <authorList>
            <person name="Morais-Silva F.O."/>
            <person name="Santos C.I."/>
            <person name="Rodrigues R."/>
            <person name="Pereira I.A."/>
            <person name="Rodrigues-Pousada C."/>
        </authorList>
    </citation>
    <scope>NUCLEOTIDE SEQUENCE [LARGE SCALE GENOMIC DNA]</scope>
    <source>
        <strain evidence="6">ATCC 19364 / DSM 1382 / NCIMB 9332 / VKM B-1759</strain>
    </source>
</reference>
<sequence length="266" mass="29350">MLFLVTFVYVQRPMALLQLHDVSVRFGGLQALSRADLSLQEGEILGLIGPNGAGKTTIFNVITGVYKPSDGDVRYDGQSILHLRPFQRLARGIARTFQNIRLFTAMTALENVMVAQHCRASAGVVGAIFRLPGQRREERRIEEKAHAALAFVGMDQYADEVARNLPYGLQRRLEIARALGSEPRTLLLDEPAAGLNPSESKDLMETIRRIAATGINVLLVEHDMSVVMNLSHRVVVLDHGEIICAGLPEEVQRDQRVVEAYLGASV</sequence>
<dbReference type="InterPro" id="IPR027417">
    <property type="entry name" value="P-loop_NTPase"/>
</dbReference>
<dbReference type="SMART" id="SM00382">
    <property type="entry name" value="AAA"/>
    <property type="match status" value="1"/>
</dbReference>
<evidence type="ECO:0000256" key="2">
    <source>
        <dbReference type="ARBA" id="ARBA00022741"/>
    </source>
</evidence>
<evidence type="ECO:0000259" key="4">
    <source>
        <dbReference type="PROSITE" id="PS50893"/>
    </source>
</evidence>
<dbReference type="FunFam" id="3.40.50.300:FF:000421">
    <property type="entry name" value="Branched-chain amino acid ABC transporter ATP-binding protein"/>
    <property type="match status" value="1"/>
</dbReference>
<dbReference type="PANTHER" id="PTHR45772">
    <property type="entry name" value="CONSERVED COMPONENT OF ABC TRANSPORTER FOR NATURAL AMINO ACIDS-RELATED"/>
    <property type="match status" value="1"/>
</dbReference>
<dbReference type="GO" id="GO:0042941">
    <property type="term" value="P:D-alanine transmembrane transport"/>
    <property type="evidence" value="ECO:0007669"/>
    <property type="project" value="TreeGrafter"/>
</dbReference>
<protein>
    <submittedName>
        <fullName evidence="5">Putative Phosphonate-transporting ATPase</fullName>
    </submittedName>
</protein>
<accession>T2G9W1</accession>
<dbReference type="Proteomes" id="UP000016587">
    <property type="component" value="Chromosome"/>
</dbReference>
<dbReference type="GO" id="GO:0005304">
    <property type="term" value="F:L-valine transmembrane transporter activity"/>
    <property type="evidence" value="ECO:0007669"/>
    <property type="project" value="TreeGrafter"/>
</dbReference>
<dbReference type="GO" id="GO:0005886">
    <property type="term" value="C:plasma membrane"/>
    <property type="evidence" value="ECO:0007669"/>
    <property type="project" value="TreeGrafter"/>
</dbReference>
<gene>
    <name evidence="5" type="ORF">DGI_1096</name>
</gene>
<dbReference type="EMBL" id="CP006585">
    <property type="protein sequence ID" value="AGW12969.1"/>
    <property type="molecule type" value="Genomic_DNA"/>
</dbReference>
<dbReference type="AlphaFoldDB" id="T2G9W1"/>
<dbReference type="CDD" id="cd03219">
    <property type="entry name" value="ABC_Mj1267_LivG_branched"/>
    <property type="match status" value="1"/>
</dbReference>
<dbReference type="STRING" id="1121448.DGI_1096"/>
<dbReference type="KEGG" id="dgg:DGI_1096"/>
<dbReference type="InterPro" id="IPR051120">
    <property type="entry name" value="ABC_AA/LPS_Transport"/>
</dbReference>
<name>T2G9W1_MEGG1</name>
<dbReference type="InterPro" id="IPR003593">
    <property type="entry name" value="AAA+_ATPase"/>
</dbReference>
<keyword evidence="2" id="KW-0547">Nucleotide-binding</keyword>
<dbReference type="GO" id="GO:0015192">
    <property type="term" value="F:L-phenylalanine transmembrane transporter activity"/>
    <property type="evidence" value="ECO:0007669"/>
    <property type="project" value="TreeGrafter"/>
</dbReference>
<organism evidence="5 6">
    <name type="scientific">Megalodesulfovibrio gigas (strain ATCC 19364 / DSM 1382 / NCIMB 9332 / VKM B-1759)</name>
    <name type="common">Desulfovibrio gigas</name>
    <dbReference type="NCBI Taxonomy" id="1121448"/>
    <lineage>
        <taxon>Bacteria</taxon>
        <taxon>Pseudomonadati</taxon>
        <taxon>Thermodesulfobacteriota</taxon>
        <taxon>Desulfovibrionia</taxon>
        <taxon>Desulfovibrionales</taxon>
        <taxon>Desulfovibrionaceae</taxon>
        <taxon>Megalodesulfovibrio</taxon>
    </lineage>
</organism>
<dbReference type="Pfam" id="PF00005">
    <property type="entry name" value="ABC_tran"/>
    <property type="match status" value="1"/>
</dbReference>
<evidence type="ECO:0000256" key="1">
    <source>
        <dbReference type="ARBA" id="ARBA00022448"/>
    </source>
</evidence>
<keyword evidence="3" id="KW-0067">ATP-binding</keyword>
<evidence type="ECO:0000313" key="6">
    <source>
        <dbReference type="Proteomes" id="UP000016587"/>
    </source>
</evidence>
<dbReference type="GO" id="GO:0016887">
    <property type="term" value="F:ATP hydrolysis activity"/>
    <property type="evidence" value="ECO:0007669"/>
    <property type="project" value="InterPro"/>
</dbReference>
<keyword evidence="1" id="KW-0813">Transport</keyword>
<evidence type="ECO:0000256" key="3">
    <source>
        <dbReference type="ARBA" id="ARBA00022840"/>
    </source>
</evidence>
<dbReference type="eggNOG" id="COG0411">
    <property type="taxonomic scope" value="Bacteria"/>
</dbReference>
<dbReference type="Pfam" id="PF12399">
    <property type="entry name" value="BCA_ABC_TP_C"/>
    <property type="match status" value="1"/>
</dbReference>
<dbReference type="PATRIC" id="fig|1121448.10.peg.1100"/>
<keyword evidence="6" id="KW-1185">Reference proteome</keyword>
<dbReference type="GO" id="GO:1903806">
    <property type="term" value="P:L-isoleucine import across plasma membrane"/>
    <property type="evidence" value="ECO:0007669"/>
    <property type="project" value="TreeGrafter"/>
</dbReference>
<dbReference type="GO" id="GO:1903805">
    <property type="term" value="P:L-valine import across plasma membrane"/>
    <property type="evidence" value="ECO:0007669"/>
    <property type="project" value="TreeGrafter"/>
</dbReference>
<dbReference type="InterPro" id="IPR003439">
    <property type="entry name" value="ABC_transporter-like_ATP-bd"/>
</dbReference>
<dbReference type="InterPro" id="IPR032823">
    <property type="entry name" value="BCA_ABC_TP_C"/>
</dbReference>
<dbReference type="GO" id="GO:0015808">
    <property type="term" value="P:L-alanine transport"/>
    <property type="evidence" value="ECO:0007669"/>
    <property type="project" value="TreeGrafter"/>
</dbReference>
<dbReference type="GO" id="GO:0015188">
    <property type="term" value="F:L-isoleucine transmembrane transporter activity"/>
    <property type="evidence" value="ECO:0007669"/>
    <property type="project" value="TreeGrafter"/>
</dbReference>
<reference evidence="6" key="2">
    <citation type="submission" date="2013-07" db="EMBL/GenBank/DDBJ databases">
        <authorList>
            <person name="Morais-Silva F.O."/>
            <person name="Rezende A.M."/>
            <person name="Pimentel C."/>
            <person name="Resende D.M."/>
            <person name="Santos C.I."/>
            <person name="Clemente C."/>
            <person name="de Oliveira L.M."/>
            <person name="da Silva S.M."/>
            <person name="Costa D.A."/>
            <person name="Varela-Raposo A."/>
            <person name="Horacio E.C.A."/>
            <person name="Matos M."/>
            <person name="Flores O."/>
            <person name="Ruiz J.C."/>
            <person name="Rodrigues-Pousada C."/>
        </authorList>
    </citation>
    <scope>NUCLEOTIDE SEQUENCE [LARGE SCALE GENOMIC DNA]</scope>
    <source>
        <strain evidence="6">ATCC 19364 / DSM 1382 / NCIMB 9332 / VKM B-1759</strain>
    </source>
</reference>
<dbReference type="Gene3D" id="3.40.50.300">
    <property type="entry name" value="P-loop containing nucleotide triphosphate hydrolases"/>
    <property type="match status" value="1"/>
</dbReference>